<dbReference type="InterPro" id="IPR029044">
    <property type="entry name" value="Nucleotide-diphossugar_trans"/>
</dbReference>
<dbReference type="EMBL" id="HBIR01052665">
    <property type="protein sequence ID" value="CAE0588783.1"/>
    <property type="molecule type" value="Transcribed_RNA"/>
</dbReference>
<dbReference type="SUPFAM" id="SSF53448">
    <property type="entry name" value="Nucleotide-diphospho-sugar transferases"/>
    <property type="match status" value="1"/>
</dbReference>
<evidence type="ECO:0000313" key="2">
    <source>
        <dbReference type="EMBL" id="CAE0588783.1"/>
    </source>
</evidence>
<gene>
    <name evidence="1" type="ORF">EHUX00137_LOCUS41098</name>
    <name evidence="2" type="ORF">EHUX00137_LOCUS41100</name>
</gene>
<proteinExistence type="predicted"/>
<reference evidence="1" key="1">
    <citation type="submission" date="2021-01" db="EMBL/GenBank/DDBJ databases">
        <authorList>
            <person name="Corre E."/>
            <person name="Pelletier E."/>
            <person name="Niang G."/>
            <person name="Scheremetjew M."/>
            <person name="Finn R."/>
            <person name="Kale V."/>
            <person name="Holt S."/>
            <person name="Cochrane G."/>
            <person name="Meng A."/>
            <person name="Brown T."/>
            <person name="Cohen L."/>
        </authorList>
    </citation>
    <scope>NUCLEOTIDE SEQUENCE</scope>
    <source>
        <strain evidence="1">379</strain>
    </source>
</reference>
<accession>A0A6V2WV14</accession>
<dbReference type="Gene3D" id="3.90.550.20">
    <property type="match status" value="1"/>
</dbReference>
<dbReference type="EMBL" id="HBIR01052663">
    <property type="protein sequence ID" value="CAE0588781.1"/>
    <property type="molecule type" value="Transcribed_RNA"/>
</dbReference>
<dbReference type="InterPro" id="IPR007577">
    <property type="entry name" value="GlycoTrfase_DXD_sugar-bd_CS"/>
</dbReference>
<organism evidence="1">
    <name type="scientific">Emiliania huxleyi</name>
    <name type="common">Coccolithophore</name>
    <name type="synonym">Pontosphaera huxleyi</name>
    <dbReference type="NCBI Taxonomy" id="2903"/>
    <lineage>
        <taxon>Eukaryota</taxon>
        <taxon>Haptista</taxon>
        <taxon>Haptophyta</taxon>
        <taxon>Prymnesiophyceae</taxon>
        <taxon>Isochrysidales</taxon>
        <taxon>Noelaerhabdaceae</taxon>
        <taxon>Emiliania</taxon>
    </lineage>
</organism>
<dbReference type="AlphaFoldDB" id="A0A6V2WV14"/>
<sequence length="242" mass="26730">MGMCDGAKYLSESPFWGEQYASAFRRIRYAAIMSDLVRIAYLAEHGGFYVDSDHTPGNLSLIELVRTVQDAKKNLVLPLVPEKELVKGEQVRVYNALLGAVPRHPGMIHQSCPEGWTEKHFDASDPITERFGNAFGFAQLLAVLGESTESWNLGQMTWCRLLKMKSDDQGVRAEALWNILALDGVRTMLPGGQAEATAAYARPRQPVPRGVQCCPFIAQHLRSGCLGTPRQRSVCRSPPEGA</sequence>
<protein>
    <submittedName>
        <fullName evidence="1">Uncharacterized protein</fullName>
    </submittedName>
</protein>
<dbReference type="Pfam" id="PF04488">
    <property type="entry name" value="Gly_transf_sug"/>
    <property type="match status" value="1"/>
</dbReference>
<name>A0A6V2WV14_EMIHU</name>
<evidence type="ECO:0000313" key="1">
    <source>
        <dbReference type="EMBL" id="CAE0588781.1"/>
    </source>
</evidence>